<dbReference type="InterPro" id="IPR006132">
    <property type="entry name" value="Asp/Orn_carbamoyltranf_P-bd"/>
</dbReference>
<dbReference type="GO" id="GO:0006520">
    <property type="term" value="P:amino acid metabolic process"/>
    <property type="evidence" value="ECO:0007669"/>
    <property type="project" value="InterPro"/>
</dbReference>
<evidence type="ECO:0000256" key="2">
    <source>
        <dbReference type="SAM" id="MobiDB-lite"/>
    </source>
</evidence>
<accession>X0ZIE7</accession>
<dbReference type="Pfam" id="PF02729">
    <property type="entry name" value="OTCace_N"/>
    <property type="match status" value="1"/>
</dbReference>
<evidence type="ECO:0000256" key="1">
    <source>
        <dbReference type="ARBA" id="ARBA00022679"/>
    </source>
</evidence>
<dbReference type="GO" id="GO:0005829">
    <property type="term" value="C:cytosol"/>
    <property type="evidence" value="ECO:0007669"/>
    <property type="project" value="TreeGrafter"/>
</dbReference>
<feature type="compositionally biased region" description="Basic and acidic residues" evidence="2">
    <location>
        <begin position="10"/>
        <end position="20"/>
    </location>
</feature>
<organism evidence="4">
    <name type="scientific">marine sediment metagenome</name>
    <dbReference type="NCBI Taxonomy" id="412755"/>
    <lineage>
        <taxon>unclassified sequences</taxon>
        <taxon>metagenomes</taxon>
        <taxon>ecological metagenomes</taxon>
    </lineage>
</organism>
<dbReference type="PANTHER" id="PTHR45753">
    <property type="entry name" value="ORNITHINE CARBAMOYLTRANSFERASE, MITOCHONDRIAL"/>
    <property type="match status" value="1"/>
</dbReference>
<sequence length="128" mass="14006">MVERATQGKTAEEVRSPESVELPSWERRHVLDLDDFSRPEMEQVMETADAMKEVLGREIRRVPTLRGTIVATLFYETSTRTRSSFELAAKALGADVVTVAAAASSVQKGESLVDSARTLQAIGANILV</sequence>
<reference evidence="4" key="1">
    <citation type="journal article" date="2014" name="Front. Microbiol.">
        <title>High frequency of phylogenetically diverse reductive dehalogenase-homologous genes in deep subseafloor sedimentary metagenomes.</title>
        <authorList>
            <person name="Kawai M."/>
            <person name="Futagami T."/>
            <person name="Toyoda A."/>
            <person name="Takaki Y."/>
            <person name="Nishi S."/>
            <person name="Hori S."/>
            <person name="Arai W."/>
            <person name="Tsubouchi T."/>
            <person name="Morono Y."/>
            <person name="Uchiyama I."/>
            <person name="Ito T."/>
            <person name="Fujiyama A."/>
            <person name="Inagaki F."/>
            <person name="Takami H."/>
        </authorList>
    </citation>
    <scope>NUCLEOTIDE SEQUENCE</scope>
    <source>
        <strain evidence="4">Expedition CK06-06</strain>
    </source>
</reference>
<feature type="non-terminal residue" evidence="4">
    <location>
        <position position="128"/>
    </location>
</feature>
<dbReference type="EMBL" id="BARS01051717">
    <property type="protein sequence ID" value="GAG48081.1"/>
    <property type="molecule type" value="Genomic_DNA"/>
</dbReference>
<feature type="region of interest" description="Disordered" evidence="2">
    <location>
        <begin position="1"/>
        <end position="20"/>
    </location>
</feature>
<dbReference type="GO" id="GO:0016597">
    <property type="term" value="F:amino acid binding"/>
    <property type="evidence" value="ECO:0007669"/>
    <property type="project" value="InterPro"/>
</dbReference>
<dbReference type="AlphaFoldDB" id="X0ZIE7"/>
<gene>
    <name evidence="4" type="ORF">S01H1_76979</name>
</gene>
<evidence type="ECO:0000313" key="4">
    <source>
        <dbReference type="EMBL" id="GAG48081.1"/>
    </source>
</evidence>
<name>X0ZIE7_9ZZZZ</name>
<dbReference type="Gene3D" id="3.40.50.1370">
    <property type="entry name" value="Aspartate/ornithine carbamoyltransferase"/>
    <property type="match status" value="1"/>
</dbReference>
<dbReference type="PRINTS" id="PR00101">
    <property type="entry name" value="ATCASE"/>
</dbReference>
<protein>
    <recommendedName>
        <fullName evidence="3">Aspartate/ornithine carbamoyltransferase carbamoyl-P binding domain-containing protein</fullName>
    </recommendedName>
</protein>
<dbReference type="SUPFAM" id="SSF53671">
    <property type="entry name" value="Aspartate/ornithine carbamoyltransferase"/>
    <property type="match status" value="1"/>
</dbReference>
<feature type="domain" description="Aspartate/ornithine carbamoyltransferase carbamoyl-P binding" evidence="3">
    <location>
        <begin position="28"/>
        <end position="126"/>
    </location>
</feature>
<dbReference type="PROSITE" id="PS00097">
    <property type="entry name" value="CARBAMOYLTRANSFERASE"/>
    <property type="match status" value="1"/>
</dbReference>
<comment type="caution">
    <text evidence="4">The sequence shown here is derived from an EMBL/GenBank/DDBJ whole genome shotgun (WGS) entry which is preliminary data.</text>
</comment>
<dbReference type="InterPro" id="IPR006130">
    <property type="entry name" value="Asp/Orn_carbamoylTrfase"/>
</dbReference>
<evidence type="ECO:0000259" key="3">
    <source>
        <dbReference type="Pfam" id="PF02729"/>
    </source>
</evidence>
<dbReference type="GO" id="GO:0016743">
    <property type="term" value="F:carboxyl- or carbamoyltransferase activity"/>
    <property type="evidence" value="ECO:0007669"/>
    <property type="project" value="InterPro"/>
</dbReference>
<keyword evidence="1" id="KW-0808">Transferase</keyword>
<proteinExistence type="predicted"/>
<dbReference type="InterPro" id="IPR036901">
    <property type="entry name" value="Asp/Orn_carbamoylTrfase_sf"/>
</dbReference>
<dbReference type="PANTHER" id="PTHR45753:SF6">
    <property type="entry name" value="ASPARTATE CARBAMOYLTRANSFERASE"/>
    <property type="match status" value="1"/>
</dbReference>